<evidence type="ECO:0000313" key="2">
    <source>
        <dbReference type="Proteomes" id="UP000216101"/>
    </source>
</evidence>
<keyword evidence="2" id="KW-1185">Reference proteome</keyword>
<sequence>MGSTRDWIWARKHPIECHLQHLGAPSNGKAKAFPFCFMGDNRIAVVTLRQGRKKPHASAKLAALVQLTA</sequence>
<gene>
    <name evidence="1" type="ORF">CBP51_08675</name>
</gene>
<evidence type="ECO:0000313" key="1">
    <source>
        <dbReference type="EMBL" id="OZY87044.1"/>
    </source>
</evidence>
<name>A0A266QAY3_9GAMM</name>
<organism evidence="1 2">
    <name type="scientific">Cellvibrio mixtus</name>
    <dbReference type="NCBI Taxonomy" id="39650"/>
    <lineage>
        <taxon>Bacteria</taxon>
        <taxon>Pseudomonadati</taxon>
        <taxon>Pseudomonadota</taxon>
        <taxon>Gammaproteobacteria</taxon>
        <taxon>Cellvibrionales</taxon>
        <taxon>Cellvibrionaceae</taxon>
        <taxon>Cellvibrio</taxon>
    </lineage>
</organism>
<dbReference type="EMBL" id="NHNI01000001">
    <property type="protein sequence ID" value="OZY87044.1"/>
    <property type="molecule type" value="Genomic_DNA"/>
</dbReference>
<accession>A0A266QAY3</accession>
<comment type="caution">
    <text evidence="1">The sequence shown here is derived from an EMBL/GenBank/DDBJ whole genome shotgun (WGS) entry which is preliminary data.</text>
</comment>
<dbReference type="Proteomes" id="UP000216101">
    <property type="component" value="Unassembled WGS sequence"/>
</dbReference>
<protein>
    <submittedName>
        <fullName evidence="1">Uncharacterized protein</fullName>
    </submittedName>
</protein>
<reference evidence="2" key="1">
    <citation type="submission" date="2017-05" db="EMBL/GenBank/DDBJ databases">
        <authorList>
            <person name="Barney B.M."/>
        </authorList>
    </citation>
    <scope>NUCLEOTIDE SEQUENCE [LARGE SCALE GENOMIC DNA]</scope>
    <source>
        <strain evidence="2">PSBB022</strain>
    </source>
</reference>
<dbReference type="AlphaFoldDB" id="A0A266QAY3"/>
<proteinExistence type="predicted"/>